<dbReference type="GO" id="GO:0005902">
    <property type="term" value="C:microvillus"/>
    <property type="evidence" value="ECO:0007669"/>
    <property type="project" value="UniProtKB-SubCell"/>
</dbReference>
<dbReference type="InterPro" id="IPR014352">
    <property type="entry name" value="FERM/acyl-CoA-bd_prot_sf"/>
</dbReference>
<evidence type="ECO:0000256" key="23">
    <source>
        <dbReference type="SAM" id="Phobius"/>
    </source>
</evidence>
<feature type="region of interest" description="Disordered" evidence="22">
    <location>
        <begin position="853"/>
        <end position="906"/>
    </location>
</feature>
<dbReference type="InterPro" id="IPR006212">
    <property type="entry name" value="Furin_repeat"/>
</dbReference>
<dbReference type="InterPro" id="IPR018980">
    <property type="entry name" value="FERM_PH-like_C"/>
</dbReference>
<dbReference type="Gene3D" id="3.10.20.90">
    <property type="entry name" value="Phosphatidylinositol 3-kinase Catalytic Subunit, Chain A, domain 1"/>
    <property type="match status" value="1"/>
</dbReference>
<dbReference type="OrthoDB" id="6018897at2759"/>
<dbReference type="SMART" id="SM01196">
    <property type="entry name" value="FERM_C"/>
    <property type="match status" value="1"/>
</dbReference>
<evidence type="ECO:0000256" key="22">
    <source>
        <dbReference type="SAM" id="MobiDB-lite"/>
    </source>
</evidence>
<evidence type="ECO:0000256" key="17">
    <source>
        <dbReference type="ARBA" id="ARBA00023170"/>
    </source>
</evidence>
<keyword evidence="7" id="KW-1003">Cell membrane</keyword>
<keyword evidence="26" id="KW-1185">Reference proteome</keyword>
<organism evidence="25 26">
    <name type="scientific">Meloidogyne graminicola</name>
    <dbReference type="NCBI Taxonomy" id="189291"/>
    <lineage>
        <taxon>Eukaryota</taxon>
        <taxon>Metazoa</taxon>
        <taxon>Ecdysozoa</taxon>
        <taxon>Nematoda</taxon>
        <taxon>Chromadorea</taxon>
        <taxon>Rhabditida</taxon>
        <taxon>Tylenchina</taxon>
        <taxon>Tylenchomorpha</taxon>
        <taxon>Tylenchoidea</taxon>
        <taxon>Meloidogynidae</taxon>
        <taxon>Meloidogyninae</taxon>
        <taxon>Meloidogyne</taxon>
    </lineage>
</organism>
<dbReference type="InterPro" id="IPR036941">
    <property type="entry name" value="Rcpt_L-dom_sf"/>
</dbReference>
<keyword evidence="15 23" id="KW-0472">Membrane</keyword>
<dbReference type="EC" id="2.7.10.1" evidence="5"/>
<feature type="domain" description="FERM" evidence="24">
    <location>
        <begin position="1033"/>
        <end position="1339"/>
    </location>
</feature>
<dbReference type="Pfam" id="PF01030">
    <property type="entry name" value="Recep_L_domain"/>
    <property type="match status" value="2"/>
</dbReference>
<evidence type="ECO:0000256" key="16">
    <source>
        <dbReference type="ARBA" id="ARBA00023137"/>
    </source>
</evidence>
<dbReference type="EMBL" id="JABEBT010000117">
    <property type="protein sequence ID" value="KAF7631133.1"/>
    <property type="molecule type" value="Genomic_DNA"/>
</dbReference>
<dbReference type="InterPro" id="IPR000798">
    <property type="entry name" value="Ez/rad/moesin-like"/>
</dbReference>
<evidence type="ECO:0000256" key="15">
    <source>
        <dbReference type="ARBA" id="ARBA00023136"/>
    </source>
</evidence>
<dbReference type="CDD" id="cd17097">
    <property type="entry name" value="FERM_F1_ERM_like"/>
    <property type="match status" value="1"/>
</dbReference>
<feature type="transmembrane region" description="Helical" evidence="23">
    <location>
        <begin position="1234"/>
        <end position="1252"/>
    </location>
</feature>
<keyword evidence="13" id="KW-0067">ATP-binding</keyword>
<evidence type="ECO:0000256" key="14">
    <source>
        <dbReference type="ARBA" id="ARBA00022989"/>
    </source>
</evidence>
<evidence type="ECO:0000256" key="6">
    <source>
        <dbReference type="ARBA" id="ARBA00022025"/>
    </source>
</evidence>
<dbReference type="PROSITE" id="PS50057">
    <property type="entry name" value="FERM_3"/>
    <property type="match status" value="1"/>
</dbReference>
<dbReference type="InterPro" id="IPR011993">
    <property type="entry name" value="PH-like_dom_sf"/>
</dbReference>
<dbReference type="PANTHER" id="PTHR23281">
    <property type="entry name" value="MERLIN/MOESIN/EZRIN/RADIXIN"/>
    <property type="match status" value="1"/>
</dbReference>
<feature type="coiled-coil region" evidence="21">
    <location>
        <begin position="1635"/>
        <end position="1662"/>
    </location>
</feature>
<feature type="transmembrane region" description="Helical" evidence="23">
    <location>
        <begin position="774"/>
        <end position="794"/>
    </location>
</feature>
<dbReference type="InterPro" id="IPR019748">
    <property type="entry name" value="FERM_central"/>
</dbReference>
<dbReference type="Pfam" id="PF00757">
    <property type="entry name" value="Furin-like"/>
    <property type="match status" value="1"/>
</dbReference>
<dbReference type="PRINTS" id="PR00661">
    <property type="entry name" value="ERMFAMILY"/>
</dbReference>
<dbReference type="InterPro" id="IPR011259">
    <property type="entry name" value="ERM_C_dom"/>
</dbReference>
<dbReference type="GO" id="GO:0003779">
    <property type="term" value="F:actin binding"/>
    <property type="evidence" value="ECO:0007669"/>
    <property type="project" value="InterPro"/>
</dbReference>
<dbReference type="InterPro" id="IPR011174">
    <property type="entry name" value="ERM"/>
</dbReference>
<dbReference type="Gene3D" id="3.80.20.20">
    <property type="entry name" value="Receptor L-domain"/>
    <property type="match status" value="2"/>
</dbReference>
<evidence type="ECO:0000256" key="2">
    <source>
        <dbReference type="ARBA" id="ARBA00004202"/>
    </source>
</evidence>
<evidence type="ECO:0000259" key="24">
    <source>
        <dbReference type="PROSITE" id="PS50057"/>
    </source>
</evidence>
<keyword evidence="14 23" id="KW-1133">Transmembrane helix</keyword>
<evidence type="ECO:0000256" key="4">
    <source>
        <dbReference type="ARBA" id="ARBA00004536"/>
    </source>
</evidence>
<evidence type="ECO:0000256" key="9">
    <source>
        <dbReference type="ARBA" id="ARBA00022679"/>
    </source>
</evidence>
<dbReference type="CDD" id="cd00064">
    <property type="entry name" value="FU"/>
    <property type="match status" value="1"/>
</dbReference>
<dbReference type="InterPro" id="IPR029071">
    <property type="entry name" value="Ubiquitin-like_domsf"/>
</dbReference>
<dbReference type="SUPFAM" id="SSF47031">
    <property type="entry name" value="Second domain of FERM"/>
    <property type="match status" value="1"/>
</dbReference>
<dbReference type="SMART" id="SM00261">
    <property type="entry name" value="FU"/>
    <property type="match status" value="5"/>
</dbReference>
<dbReference type="SUPFAM" id="SSF54236">
    <property type="entry name" value="Ubiquitin-like"/>
    <property type="match status" value="1"/>
</dbReference>
<keyword evidence="9" id="KW-0808">Transferase</keyword>
<evidence type="ECO:0000313" key="26">
    <source>
        <dbReference type="Proteomes" id="UP000605970"/>
    </source>
</evidence>
<dbReference type="InterPro" id="IPR008954">
    <property type="entry name" value="Moesin_tail_sf"/>
</dbReference>
<dbReference type="SUPFAM" id="SSF57184">
    <property type="entry name" value="Growth factor receptor domain"/>
    <property type="match status" value="1"/>
</dbReference>
<dbReference type="GO" id="GO:0005886">
    <property type="term" value="C:plasma membrane"/>
    <property type="evidence" value="ECO:0007669"/>
    <property type="project" value="UniProtKB-SubCell"/>
</dbReference>
<feature type="coiled-coil region" evidence="21">
    <location>
        <begin position="1346"/>
        <end position="1466"/>
    </location>
</feature>
<dbReference type="Gene3D" id="2.30.29.30">
    <property type="entry name" value="Pleckstrin-homology domain (PH domain)/Phosphotyrosine-binding domain (PTB)"/>
    <property type="match status" value="1"/>
</dbReference>
<keyword evidence="12" id="KW-0418">Kinase</keyword>
<dbReference type="InterPro" id="IPR000494">
    <property type="entry name" value="Rcpt_L-dom"/>
</dbReference>
<dbReference type="Proteomes" id="UP000605970">
    <property type="component" value="Unassembled WGS sequence"/>
</dbReference>
<accession>A0A8S9ZF94</accession>
<comment type="catalytic activity">
    <reaction evidence="20">
        <text>L-tyrosyl-[protein] + ATP = O-phospho-L-tyrosyl-[protein] + ADP + H(+)</text>
        <dbReference type="Rhea" id="RHEA:10596"/>
        <dbReference type="Rhea" id="RHEA-COMP:10136"/>
        <dbReference type="Rhea" id="RHEA-COMP:20101"/>
        <dbReference type="ChEBI" id="CHEBI:15378"/>
        <dbReference type="ChEBI" id="CHEBI:30616"/>
        <dbReference type="ChEBI" id="CHEBI:46858"/>
        <dbReference type="ChEBI" id="CHEBI:61978"/>
        <dbReference type="ChEBI" id="CHEBI:456216"/>
        <dbReference type="EC" id="2.7.10.1"/>
    </reaction>
</comment>
<keyword evidence="17" id="KW-0675">Receptor</keyword>
<evidence type="ECO:0000256" key="19">
    <source>
        <dbReference type="ARBA" id="ARBA00043944"/>
    </source>
</evidence>
<keyword evidence="11" id="KW-0547">Nucleotide-binding</keyword>
<keyword evidence="18" id="KW-0325">Glycoprotein</keyword>
<dbReference type="InterPro" id="IPR035963">
    <property type="entry name" value="FERM_2"/>
</dbReference>
<dbReference type="GO" id="GO:0005912">
    <property type="term" value="C:adherens junction"/>
    <property type="evidence" value="ECO:0007669"/>
    <property type="project" value="UniProtKB-SubCell"/>
</dbReference>
<keyword evidence="21" id="KW-0175">Coiled coil</keyword>
<name>A0A8S9ZF94_9BILA</name>
<evidence type="ECO:0000256" key="5">
    <source>
        <dbReference type="ARBA" id="ARBA00011902"/>
    </source>
</evidence>
<dbReference type="InterPro" id="IPR000299">
    <property type="entry name" value="FERM_domain"/>
</dbReference>
<evidence type="ECO:0000256" key="13">
    <source>
        <dbReference type="ARBA" id="ARBA00022840"/>
    </source>
</evidence>
<dbReference type="Gene3D" id="1.20.80.10">
    <property type="match status" value="1"/>
</dbReference>
<evidence type="ECO:0000256" key="1">
    <source>
        <dbReference type="ARBA" id="ARBA00004105"/>
    </source>
</evidence>
<dbReference type="InterPro" id="IPR006211">
    <property type="entry name" value="Furin-like_Cys-rich_dom"/>
</dbReference>
<proteinExistence type="predicted"/>
<dbReference type="SUPFAM" id="SSF50729">
    <property type="entry name" value="PH domain-like"/>
    <property type="match status" value="1"/>
</dbReference>
<dbReference type="Gene3D" id="2.10.220.10">
    <property type="entry name" value="Hormone Receptor, Insulin-like Growth Factor Receptor 1, Chain A, domain 2"/>
    <property type="match status" value="2"/>
</dbReference>
<dbReference type="SUPFAM" id="SSF52058">
    <property type="entry name" value="L domain-like"/>
    <property type="match status" value="2"/>
</dbReference>
<dbReference type="InterPro" id="IPR019747">
    <property type="entry name" value="FERM_CS"/>
</dbReference>
<evidence type="ECO:0000256" key="12">
    <source>
        <dbReference type="ARBA" id="ARBA00022777"/>
    </source>
</evidence>
<evidence type="ECO:0000256" key="21">
    <source>
        <dbReference type="SAM" id="Coils"/>
    </source>
</evidence>
<keyword evidence="16" id="KW-0829">Tyrosine-protein kinase</keyword>
<dbReference type="InterPro" id="IPR009030">
    <property type="entry name" value="Growth_fac_rcpt_cys_sf"/>
</dbReference>
<evidence type="ECO:0000256" key="3">
    <source>
        <dbReference type="ARBA" id="ARBA00004479"/>
    </source>
</evidence>
<comment type="caution">
    <text evidence="25">The sequence shown here is derived from an EMBL/GenBank/DDBJ whole genome shotgun (WGS) entry which is preliminary data.</text>
</comment>
<dbReference type="Pfam" id="PF09380">
    <property type="entry name" value="FERM_C"/>
    <property type="match status" value="1"/>
</dbReference>
<dbReference type="Gene3D" id="1.20.5.450">
    <property type="match status" value="1"/>
</dbReference>
<dbReference type="GO" id="GO:0005524">
    <property type="term" value="F:ATP binding"/>
    <property type="evidence" value="ECO:0007669"/>
    <property type="project" value="UniProtKB-KW"/>
</dbReference>
<dbReference type="PRINTS" id="PR00935">
    <property type="entry name" value="BAND41"/>
</dbReference>
<dbReference type="GO" id="GO:0004714">
    <property type="term" value="F:transmembrane receptor protein tyrosine kinase activity"/>
    <property type="evidence" value="ECO:0007669"/>
    <property type="project" value="UniProtKB-EC"/>
</dbReference>
<reference evidence="25" key="1">
    <citation type="journal article" date="2020" name="Ecol. Evol.">
        <title>Genome structure and content of the rice root-knot nematode (Meloidogyne graminicola).</title>
        <authorList>
            <person name="Phan N.T."/>
            <person name="Danchin E.G.J."/>
            <person name="Klopp C."/>
            <person name="Perfus-Barbeoch L."/>
            <person name="Kozlowski D.K."/>
            <person name="Koutsovoulos G.D."/>
            <person name="Lopez-Roques C."/>
            <person name="Bouchez O."/>
            <person name="Zahm M."/>
            <person name="Besnard G."/>
            <person name="Bellafiore S."/>
        </authorList>
    </citation>
    <scope>NUCLEOTIDE SEQUENCE</scope>
    <source>
        <strain evidence="25">VN-18</strain>
    </source>
</reference>
<dbReference type="Pfam" id="PF00769">
    <property type="entry name" value="ERM_C"/>
    <property type="match status" value="1"/>
</dbReference>
<keyword evidence="8" id="KW-0597">Phosphoprotein</keyword>
<gene>
    <name evidence="25" type="ORF">Mgra_00008627</name>
</gene>
<dbReference type="SMART" id="SM00295">
    <property type="entry name" value="B41"/>
    <property type="match status" value="1"/>
</dbReference>
<evidence type="ECO:0000256" key="7">
    <source>
        <dbReference type="ARBA" id="ARBA00022475"/>
    </source>
</evidence>
<dbReference type="CDD" id="cd14473">
    <property type="entry name" value="FERM_B-lobe"/>
    <property type="match status" value="1"/>
</dbReference>
<evidence type="ECO:0000256" key="11">
    <source>
        <dbReference type="ARBA" id="ARBA00022741"/>
    </source>
</evidence>
<comment type="subcellular location">
    <subcellularLocation>
        <location evidence="4">Cell junction</location>
        <location evidence="4">Adherens junction</location>
    </subcellularLocation>
    <subcellularLocation>
        <location evidence="2">Cell membrane</location>
        <topology evidence="2">Peripheral membrane protein</topology>
    </subcellularLocation>
    <subcellularLocation>
        <location evidence="1">Cell projection</location>
        <location evidence="1">Microvillus</location>
    </subcellularLocation>
    <subcellularLocation>
        <location evidence="19">Cell projection</location>
        <location evidence="19">Rhabdomere</location>
    </subcellularLocation>
    <subcellularLocation>
        <location evidence="3">Membrane</location>
        <topology evidence="3">Single-pass type I membrane protein</topology>
    </subcellularLocation>
</comment>
<evidence type="ECO:0000313" key="25">
    <source>
        <dbReference type="EMBL" id="KAF7631133.1"/>
    </source>
</evidence>
<keyword evidence="10 23" id="KW-0812">Transmembrane</keyword>
<evidence type="ECO:0000256" key="8">
    <source>
        <dbReference type="ARBA" id="ARBA00022553"/>
    </source>
</evidence>
<dbReference type="Pfam" id="PF00373">
    <property type="entry name" value="FERM_M"/>
    <property type="match status" value="1"/>
</dbReference>
<dbReference type="InterPro" id="IPR018979">
    <property type="entry name" value="FERM_N"/>
</dbReference>
<dbReference type="SUPFAM" id="SSF48678">
    <property type="entry name" value="Moesin tail domain"/>
    <property type="match status" value="1"/>
</dbReference>
<protein>
    <recommendedName>
        <fullName evidence="6">Moesin/ezrin/radixin homolog 1</fullName>
        <ecNumber evidence="5">2.7.10.1</ecNumber>
    </recommendedName>
</protein>
<evidence type="ECO:0000256" key="10">
    <source>
        <dbReference type="ARBA" id="ARBA00022692"/>
    </source>
</evidence>
<evidence type="ECO:0000256" key="20">
    <source>
        <dbReference type="ARBA" id="ARBA00051243"/>
    </source>
</evidence>
<dbReference type="Gene3D" id="6.10.360.10">
    <property type="match status" value="1"/>
</dbReference>
<dbReference type="PROSITE" id="PS00661">
    <property type="entry name" value="FERM_2"/>
    <property type="match status" value="1"/>
</dbReference>
<dbReference type="Pfam" id="PF09379">
    <property type="entry name" value="FERM_N"/>
    <property type="match status" value="1"/>
</dbReference>
<feature type="region of interest" description="Disordered" evidence="22">
    <location>
        <begin position="813"/>
        <end position="834"/>
    </location>
</feature>
<evidence type="ECO:0000256" key="18">
    <source>
        <dbReference type="ARBA" id="ARBA00023180"/>
    </source>
</evidence>
<dbReference type="InterPro" id="IPR019749">
    <property type="entry name" value="Band_41_domain"/>
</dbReference>
<sequence length="1715" mass="195595">MNNVLGKDRKKSKMEFLDYYLLLQFLFILFPSSNSDNFNTKKFRNHFWLFINFVIDEISLPNLKIIWGEHLLEGNALTVESAHTLRYLNLPSLREIHDGSVKILFSPYLCYLMQHPTQENTDNDKSVDYREFLGDEFRKRLNFTVDNFSDQCRAAPTCNKKCKEKNCFGSREDQCQIIYRKNCHKDCESKSCFIDAQGVSRCCDESCVGGCEGHGRGKCIACKELEENGRCVAVCTGLQKYNREQLINEIIPKSEARYSFGKHCISRCPSGTLIEMSSCVIRCSPGFYRDAKGDPNRCIPCPEKNCPRVCRFPQTEIKHVNSENIHLLENCTEVEGFIQISDPTFEETGDYTEFGPFVNYVKRPRKILPLNISQLDILKSIKIITGYLSIEGNEIHSINKTRPTTLNFLENLELIEGRQLYFERFALNIYGNPQLKSLGLRSLSNITHGIISVRNNSQLCYSQTIPFERIFAINQSLVINNRDEIACDAEGEKCDATCENNVSFGDEYDYEFDEDPLSTTTPIEQLAEGNWTSDAIKKCVAHCPNSTTYLSNSECRPCHKACLAGCKGPSDVVGEHGCNNCLYSLSDDGGNLRCLNRTESIPLNDVCGLKNTFHDDYFLALEPTNPLTKFICRKCRPECRACTKDGVIEMSADGSASFCNCTFWRLQAAVVNNDRPTECSMDCGKGSYVIKYPNETLTGVGECRRCHPLCDVHHSCYDDGPSNCERCAHAGIIDINGTVNCLNVCPPELPYADEEGICQAIDRERARKQKQFKIVGAVFLVIILLTSLIGFLVYRCLIYQKKYIKEVQMHLPEKDNSSSSSPQRENTTDTNTTTLTDDECFFSTVEIAKINKTPSPKNCAGKPDRHGSIATTISSRYKSDPLGNSSRKCSHSSWSRDDDVPLPKLSLTDEDNYLVPRRKKNSFFDGENEKFGEEEEEGYDEHASLYTPVVEGNCDKKLFPSLPPNSTALYTNQFGEYINEKNGEGEEKKFIIKGFGNNFEKEKELLGKGYVNTDRAIKAKKMLDWLTGRGKTLQVKVTTMDADLNAISMDREALGQDLFDTVCKIIGLREVWYFGLCFTNRKGYTCWLQLDKKVRHHSLPKQSDGSLHFLFLVKFFPESVKTELIQDLTRHLFFLQIRQSILSMDLYCPSEAAILLASYAVQAMYGDYHNDENIELDLTKLIPPSVIQQYDMSADMWHEKIGNWWANNIGLSREDAEEEFLCIAEELDMYGTSFYKILVILLLIMNLFYLIFNRINAGLNCFWVYLHKDWVCIYEPDNKLSPRPFFPWTEIKCISFKNKMFTICTADKSKIRFRAEDMSINQSLLDLCVGTHNLYLRRRQPDLLEVQQMRIQAQELTEQTRLQREREQRVQAESERDKLRTELGHLAEQLTTMQVVMKNAEESHQLLAERARISEQEVFEMTRRANDAEAEMQRVRRSNLRAEERKLVLERKYKDAELLANRLIQQQNQQQFTNNNVIPLTQPPSYHEQLRRSNVCTTASKHISTNSSSLEEETTVETDEGVDEGVIDHLQQFPQNNNNAVVNGHGAGLLPPPPTSNPSTNKLFTKGTASLQQQRKIQKQQHNDINNDFNGGTGVFAALAATEQQRQTITNELQHIISSTHAELEKSRGDWQAKDHSLREKLADFRMELEALKREGTETEQDRLFAQKVATGCFDKHSTLRKSGFGSSKSKAKIFDEMTNSKLMSNTTINTTTTT</sequence>